<dbReference type="InterPro" id="IPR011761">
    <property type="entry name" value="ATP-grasp"/>
</dbReference>
<dbReference type="InterPro" id="IPR016185">
    <property type="entry name" value="PreATP-grasp_dom_sf"/>
</dbReference>
<dbReference type="HAMAP" id="MF_00047">
    <property type="entry name" value="Dala_Dala_lig"/>
    <property type="match status" value="1"/>
</dbReference>
<dbReference type="SUPFAM" id="SSF56059">
    <property type="entry name" value="Glutathione synthetase ATP-binding domain-like"/>
    <property type="match status" value="1"/>
</dbReference>
<accession>A0A810Q6D1</accession>
<evidence type="ECO:0000256" key="1">
    <source>
        <dbReference type="ARBA" id="ARBA00004496"/>
    </source>
</evidence>
<dbReference type="InterPro" id="IPR000291">
    <property type="entry name" value="D-Ala_lig_Van_CS"/>
</dbReference>
<comment type="subcellular location">
    <subcellularLocation>
        <location evidence="1 10">Cytoplasm</location>
    </subcellularLocation>
</comment>
<comment type="similarity">
    <text evidence="2 10">Belongs to the D-alanine--D-alanine ligase family.</text>
</comment>
<evidence type="ECO:0000256" key="13">
    <source>
        <dbReference type="PROSITE-ProRule" id="PRU00409"/>
    </source>
</evidence>
<dbReference type="AlphaFoldDB" id="A0A810Q6D1"/>
<dbReference type="Pfam" id="PF07478">
    <property type="entry name" value="Dala_Dala_lig_C"/>
    <property type="match status" value="1"/>
</dbReference>
<evidence type="ECO:0000256" key="10">
    <source>
        <dbReference type="HAMAP-Rule" id="MF_00047"/>
    </source>
</evidence>
<dbReference type="SUPFAM" id="SSF52440">
    <property type="entry name" value="PreATP-grasp domain"/>
    <property type="match status" value="1"/>
</dbReference>
<dbReference type="GO" id="GO:0005737">
    <property type="term" value="C:cytoplasm"/>
    <property type="evidence" value="ECO:0007669"/>
    <property type="project" value="UniProtKB-SubCell"/>
</dbReference>
<keyword evidence="12" id="KW-0464">Manganese</keyword>
<dbReference type="PANTHER" id="PTHR23132:SF23">
    <property type="entry name" value="D-ALANINE--D-ALANINE LIGASE B"/>
    <property type="match status" value="1"/>
</dbReference>
<evidence type="ECO:0000256" key="11">
    <source>
        <dbReference type="PIRSR" id="PIRSR039102-1"/>
    </source>
</evidence>
<dbReference type="InterPro" id="IPR013815">
    <property type="entry name" value="ATP_grasp_subdomain_1"/>
</dbReference>
<feature type="binding site" evidence="12">
    <location>
        <position position="311"/>
    </location>
    <ligand>
        <name>Mg(2+)</name>
        <dbReference type="ChEBI" id="CHEBI:18420"/>
        <label>2</label>
    </ligand>
</feature>
<evidence type="ECO:0000313" key="16">
    <source>
        <dbReference type="Proteomes" id="UP000681035"/>
    </source>
</evidence>
<comment type="pathway">
    <text evidence="10">Cell wall biogenesis; peptidoglycan biosynthesis.</text>
</comment>
<feature type="active site" evidence="11">
    <location>
        <position position="189"/>
    </location>
</feature>
<dbReference type="PROSITE" id="PS00843">
    <property type="entry name" value="DALA_DALA_LIGASE_1"/>
    <property type="match status" value="1"/>
</dbReference>
<evidence type="ECO:0000256" key="2">
    <source>
        <dbReference type="ARBA" id="ARBA00010871"/>
    </source>
</evidence>
<dbReference type="Proteomes" id="UP000681035">
    <property type="component" value="Chromosome"/>
</dbReference>
<evidence type="ECO:0000256" key="12">
    <source>
        <dbReference type="PIRSR" id="PIRSR039102-3"/>
    </source>
</evidence>
<comment type="function">
    <text evidence="10">Cell wall formation.</text>
</comment>
<dbReference type="InterPro" id="IPR005905">
    <property type="entry name" value="D_ala_D_ala"/>
</dbReference>
<evidence type="ECO:0000256" key="3">
    <source>
        <dbReference type="ARBA" id="ARBA00022490"/>
    </source>
</evidence>
<dbReference type="GO" id="GO:0008360">
    <property type="term" value="P:regulation of cell shape"/>
    <property type="evidence" value="ECO:0007669"/>
    <property type="project" value="UniProtKB-KW"/>
</dbReference>
<keyword evidence="7 10" id="KW-0133">Cell shape</keyword>
<sequence>MKIVVLAGGLSTERQVALTSGTGVCRALRERGHQAILVDMFLGLESYEGRLEDIFDAPDGLCGDNRVTEEAPDLEAVRRSRKDQGPSLLGKDVLAVCAMADIVFLALHGSCGEDGRIQATLDLLGVPYTGSGYLGSGMAMDKSVTKRFLESEGIRTAPWRDVHYTASDIPRLVEELEVPCAVKIVNGGSSIGVELPDTKEQLREALAKLLTYGDHVVVEKKIKGREIQIAVLGDAYLPAVEIIPRGEYFDYVSKYQKGGAQEICPAPITEEEWHQIGEMALKLHRGLGLSVYSRSDFLLDEEGKAWCLEINTLPGMTPTSLVPQEAAQVGLSYADLCERIVEESLKARGVQRT</sequence>
<reference evidence="15" key="1">
    <citation type="submission" date="2020-09" db="EMBL/GenBank/DDBJ databases">
        <title>New species isolated from human feces.</title>
        <authorList>
            <person name="Kitahara M."/>
            <person name="Shigeno Y."/>
            <person name="Shime M."/>
            <person name="Matsumoto Y."/>
            <person name="Nakamura S."/>
            <person name="Motooka D."/>
            <person name="Fukuoka S."/>
            <person name="Nishikawa H."/>
            <person name="Benno Y."/>
        </authorList>
    </citation>
    <scope>NUCLEOTIDE SEQUENCE</scope>
    <source>
        <strain evidence="15">MM50</strain>
    </source>
</reference>
<keyword evidence="8 10" id="KW-0573">Peptidoglycan synthesis</keyword>
<dbReference type="PANTHER" id="PTHR23132">
    <property type="entry name" value="D-ALANINE--D-ALANINE LIGASE"/>
    <property type="match status" value="1"/>
</dbReference>
<keyword evidence="4 10" id="KW-0436">Ligase</keyword>
<keyword evidence="6 13" id="KW-0067">ATP-binding</keyword>
<dbReference type="PROSITE" id="PS00844">
    <property type="entry name" value="DALA_DALA_LIGASE_2"/>
    <property type="match status" value="1"/>
</dbReference>
<dbReference type="GO" id="GO:0046872">
    <property type="term" value="F:metal ion binding"/>
    <property type="evidence" value="ECO:0007669"/>
    <property type="project" value="UniProtKB-KW"/>
</dbReference>
<dbReference type="KEGG" id="vcop:MM50RIKEN_07740"/>
<dbReference type="NCBIfam" id="TIGR01205">
    <property type="entry name" value="D_ala_D_alaTIGR"/>
    <property type="match status" value="1"/>
</dbReference>
<feature type="active site" evidence="11">
    <location>
        <position position="320"/>
    </location>
</feature>
<dbReference type="InterPro" id="IPR011127">
    <property type="entry name" value="Dala_Dala_lig_N"/>
</dbReference>
<evidence type="ECO:0000313" key="15">
    <source>
        <dbReference type="EMBL" id="BCK81011.1"/>
    </source>
</evidence>
<feature type="binding site" evidence="12">
    <location>
        <position position="309"/>
    </location>
    <ligand>
        <name>Mg(2+)</name>
        <dbReference type="ChEBI" id="CHEBI:18420"/>
        <label>1</label>
    </ligand>
</feature>
<dbReference type="GO" id="GO:0009252">
    <property type="term" value="P:peptidoglycan biosynthetic process"/>
    <property type="evidence" value="ECO:0007669"/>
    <property type="project" value="UniProtKB-UniRule"/>
</dbReference>
<dbReference type="Gene3D" id="3.40.50.20">
    <property type="match status" value="1"/>
</dbReference>
<dbReference type="RefSeq" id="WP_213541823.1">
    <property type="nucleotide sequence ID" value="NZ_AP023418.1"/>
</dbReference>
<evidence type="ECO:0000256" key="4">
    <source>
        <dbReference type="ARBA" id="ARBA00022598"/>
    </source>
</evidence>
<protein>
    <recommendedName>
        <fullName evidence="10">D-alanine--D-alanine ligase</fullName>
        <ecNumber evidence="10">6.3.2.4</ecNumber>
    </recommendedName>
    <alternativeName>
        <fullName evidence="10">D-Ala-D-Ala ligase</fullName>
    </alternativeName>
    <alternativeName>
        <fullName evidence="10">D-alanylalanine synthetase</fullName>
    </alternativeName>
</protein>
<keyword evidence="9 10" id="KW-0961">Cell wall biogenesis/degradation</keyword>
<comment type="cofactor">
    <cofactor evidence="12">
        <name>Mg(2+)</name>
        <dbReference type="ChEBI" id="CHEBI:18420"/>
    </cofactor>
    <cofactor evidence="12">
        <name>Mn(2+)</name>
        <dbReference type="ChEBI" id="CHEBI:29035"/>
    </cofactor>
    <text evidence="12">Binds 2 magnesium or manganese ions per subunit.</text>
</comment>
<evidence type="ECO:0000256" key="5">
    <source>
        <dbReference type="ARBA" id="ARBA00022741"/>
    </source>
</evidence>
<proteinExistence type="inferred from homology"/>
<name>A0A810Q6D1_9FIRM</name>
<feature type="binding site" evidence="12">
    <location>
        <position position="296"/>
    </location>
    <ligand>
        <name>Mg(2+)</name>
        <dbReference type="ChEBI" id="CHEBI:18420"/>
        <label>1</label>
    </ligand>
</feature>
<dbReference type="Pfam" id="PF01820">
    <property type="entry name" value="Dala_Dala_lig_N"/>
    <property type="match status" value="1"/>
</dbReference>
<keyword evidence="5 13" id="KW-0547">Nucleotide-binding</keyword>
<evidence type="ECO:0000256" key="7">
    <source>
        <dbReference type="ARBA" id="ARBA00022960"/>
    </source>
</evidence>
<feature type="binding site" evidence="12">
    <location>
        <position position="309"/>
    </location>
    <ligand>
        <name>Mg(2+)</name>
        <dbReference type="ChEBI" id="CHEBI:18420"/>
        <label>2</label>
    </ligand>
</feature>
<evidence type="ECO:0000256" key="6">
    <source>
        <dbReference type="ARBA" id="ARBA00022840"/>
    </source>
</evidence>
<dbReference type="UniPathway" id="UPA00219"/>
<dbReference type="GO" id="GO:0008716">
    <property type="term" value="F:D-alanine-D-alanine ligase activity"/>
    <property type="evidence" value="ECO:0007669"/>
    <property type="project" value="UniProtKB-UniRule"/>
</dbReference>
<keyword evidence="16" id="KW-1185">Reference proteome</keyword>
<dbReference type="Gene3D" id="3.30.1490.20">
    <property type="entry name" value="ATP-grasp fold, A domain"/>
    <property type="match status" value="1"/>
</dbReference>
<keyword evidence="12" id="KW-0479">Metal-binding</keyword>
<dbReference type="EMBL" id="AP023418">
    <property type="protein sequence ID" value="BCK81011.1"/>
    <property type="molecule type" value="Genomic_DNA"/>
</dbReference>
<feature type="domain" description="ATP-grasp" evidence="14">
    <location>
        <begin position="146"/>
        <end position="342"/>
    </location>
</feature>
<dbReference type="InterPro" id="IPR011095">
    <property type="entry name" value="Dala_Dala_lig_C"/>
</dbReference>
<dbReference type="GO" id="GO:0071555">
    <property type="term" value="P:cell wall organization"/>
    <property type="evidence" value="ECO:0007669"/>
    <property type="project" value="UniProtKB-KW"/>
</dbReference>
<keyword evidence="3 10" id="KW-0963">Cytoplasm</keyword>
<dbReference type="Gene3D" id="3.30.470.20">
    <property type="entry name" value="ATP-grasp fold, B domain"/>
    <property type="match status" value="1"/>
</dbReference>
<dbReference type="GO" id="GO:0005524">
    <property type="term" value="F:ATP binding"/>
    <property type="evidence" value="ECO:0007669"/>
    <property type="project" value="UniProtKB-UniRule"/>
</dbReference>
<gene>
    <name evidence="15" type="primary">ddlA</name>
    <name evidence="10" type="synonym">ddl</name>
    <name evidence="15" type="ORF">MM50RIKEN_07740</name>
</gene>
<dbReference type="PROSITE" id="PS50975">
    <property type="entry name" value="ATP_GRASP"/>
    <property type="match status" value="1"/>
</dbReference>
<comment type="catalytic activity">
    <reaction evidence="10">
        <text>2 D-alanine + ATP = D-alanyl-D-alanine + ADP + phosphate + H(+)</text>
        <dbReference type="Rhea" id="RHEA:11224"/>
        <dbReference type="ChEBI" id="CHEBI:15378"/>
        <dbReference type="ChEBI" id="CHEBI:30616"/>
        <dbReference type="ChEBI" id="CHEBI:43474"/>
        <dbReference type="ChEBI" id="CHEBI:57416"/>
        <dbReference type="ChEBI" id="CHEBI:57822"/>
        <dbReference type="ChEBI" id="CHEBI:456216"/>
        <dbReference type="EC" id="6.3.2.4"/>
    </reaction>
</comment>
<evidence type="ECO:0000256" key="9">
    <source>
        <dbReference type="ARBA" id="ARBA00023316"/>
    </source>
</evidence>
<dbReference type="EC" id="6.3.2.4" evidence="10"/>
<dbReference type="NCBIfam" id="NF002378">
    <property type="entry name" value="PRK01372.1"/>
    <property type="match status" value="1"/>
</dbReference>
<evidence type="ECO:0000259" key="14">
    <source>
        <dbReference type="PROSITE" id="PS50975"/>
    </source>
</evidence>
<evidence type="ECO:0000256" key="8">
    <source>
        <dbReference type="ARBA" id="ARBA00022984"/>
    </source>
</evidence>
<feature type="active site" evidence="11">
    <location>
        <position position="13"/>
    </location>
</feature>
<keyword evidence="12" id="KW-0460">Magnesium</keyword>
<dbReference type="PIRSF" id="PIRSF039102">
    <property type="entry name" value="Ddl/VanB"/>
    <property type="match status" value="1"/>
</dbReference>
<organism evidence="15 16">
    <name type="scientific">Vescimonas coprocola</name>
    <dbReference type="NCBI Taxonomy" id="2714355"/>
    <lineage>
        <taxon>Bacteria</taxon>
        <taxon>Bacillati</taxon>
        <taxon>Bacillota</taxon>
        <taxon>Clostridia</taxon>
        <taxon>Eubacteriales</taxon>
        <taxon>Oscillospiraceae</taxon>
        <taxon>Vescimonas</taxon>
    </lineage>
</organism>